<gene>
    <name evidence="2" type="ORF">G7034_08105</name>
</gene>
<protein>
    <recommendedName>
        <fullName evidence="4">NlpE N-terminal domain-containing protein</fullName>
    </recommendedName>
</protein>
<reference evidence="2" key="1">
    <citation type="submission" date="2020-03" db="EMBL/GenBank/DDBJ databases">
        <title>Psychroflexus Maritimus sp. nov., isolate from marine sediment.</title>
        <authorList>
            <person name="Zhong Y.-L."/>
        </authorList>
    </citation>
    <scope>NUCLEOTIDE SEQUENCE</scope>
    <source>
        <strain evidence="2">C1</strain>
    </source>
</reference>
<accession>A0A967E2Z8</accession>
<evidence type="ECO:0000313" key="2">
    <source>
        <dbReference type="EMBL" id="NGZ90214.1"/>
    </source>
</evidence>
<dbReference type="RefSeq" id="WP_166400466.1">
    <property type="nucleotide sequence ID" value="NZ_JAANAS010000056.1"/>
</dbReference>
<keyword evidence="3" id="KW-1185">Reference proteome</keyword>
<evidence type="ECO:0008006" key="4">
    <source>
        <dbReference type="Google" id="ProtNLM"/>
    </source>
</evidence>
<name>A0A967E2Z8_9FLAO</name>
<dbReference type="EMBL" id="JAANAS010000056">
    <property type="protein sequence ID" value="NGZ90214.1"/>
    <property type="molecule type" value="Genomic_DNA"/>
</dbReference>
<keyword evidence="1" id="KW-0732">Signal</keyword>
<proteinExistence type="predicted"/>
<comment type="caution">
    <text evidence="2">The sequence shown here is derived from an EMBL/GenBank/DDBJ whole genome shotgun (WGS) entry which is preliminary data.</text>
</comment>
<feature type="chain" id="PRO_5037845275" description="NlpE N-terminal domain-containing protein" evidence="1">
    <location>
        <begin position="23"/>
        <end position="146"/>
    </location>
</feature>
<dbReference type="Proteomes" id="UP000643701">
    <property type="component" value="Unassembled WGS sequence"/>
</dbReference>
<organism evidence="2 3">
    <name type="scientific">Psychroflexus maritimus</name>
    <dbReference type="NCBI Taxonomy" id="2714865"/>
    <lineage>
        <taxon>Bacteria</taxon>
        <taxon>Pseudomonadati</taxon>
        <taxon>Bacteroidota</taxon>
        <taxon>Flavobacteriia</taxon>
        <taxon>Flavobacteriales</taxon>
        <taxon>Flavobacteriaceae</taxon>
        <taxon>Psychroflexus</taxon>
    </lineage>
</organism>
<feature type="signal peptide" evidence="1">
    <location>
        <begin position="1"/>
        <end position="22"/>
    </location>
</feature>
<sequence>MKKTLFTIVIALIAIHTTNAQVGIGTTTPDASAQLEVQSTTKGFLPPRMIAAKRNTISNPAQGLMIYCTNCGSNGEAQLYNGTDWTNMTGDAATDAPSNIYWVEKANDGTNDEFIVRTDLDGNNKVTLVTSEGFAVQNFGSNMQVK</sequence>
<evidence type="ECO:0000313" key="3">
    <source>
        <dbReference type="Proteomes" id="UP000643701"/>
    </source>
</evidence>
<evidence type="ECO:0000256" key="1">
    <source>
        <dbReference type="SAM" id="SignalP"/>
    </source>
</evidence>
<dbReference type="AlphaFoldDB" id="A0A967E2Z8"/>